<protein>
    <submittedName>
        <fullName evidence="2">Helix-turn-helix domain-containing protein</fullName>
    </submittedName>
</protein>
<organism evidence="2 3">
    <name type="scientific">Snodgrassella alvi</name>
    <dbReference type="NCBI Taxonomy" id="1196083"/>
    <lineage>
        <taxon>Bacteria</taxon>
        <taxon>Pseudomonadati</taxon>
        <taxon>Pseudomonadota</taxon>
        <taxon>Betaproteobacteria</taxon>
        <taxon>Neisseriales</taxon>
        <taxon>Neisseriaceae</taxon>
        <taxon>Snodgrassella</taxon>
    </lineage>
</organism>
<evidence type="ECO:0000313" key="2">
    <source>
        <dbReference type="EMBL" id="WLS98335.1"/>
    </source>
</evidence>
<dbReference type="Proteomes" id="UP001229773">
    <property type="component" value="Chromosome"/>
</dbReference>
<dbReference type="AlphaFoldDB" id="A0ABD7Z2J8"/>
<evidence type="ECO:0000259" key="1">
    <source>
        <dbReference type="Pfam" id="PF14090"/>
    </source>
</evidence>
<feature type="domain" description="Winged helix-turn-helix" evidence="1">
    <location>
        <begin position="3"/>
        <end position="66"/>
    </location>
</feature>
<dbReference type="InterPro" id="IPR055245">
    <property type="entry name" value="HTH_proteobacteria"/>
</dbReference>
<dbReference type="EMBL" id="CP132375">
    <property type="protein sequence ID" value="WLS98335.1"/>
    <property type="molecule type" value="Genomic_DNA"/>
</dbReference>
<dbReference type="Pfam" id="PF14090">
    <property type="entry name" value="HTH_39"/>
    <property type="match status" value="1"/>
</dbReference>
<gene>
    <name evidence="2" type="ORF">RAM05_10915</name>
</gene>
<name>A0ABD7Z2J8_9NEIS</name>
<accession>A0ABD7Z2J8</accession>
<reference evidence="2 3" key="1">
    <citation type="submission" date="2023-08" db="EMBL/GenBank/DDBJ databases">
        <title>Complete genome sequences of 12 bacterial strains from the honey bee gut, resolved with long-read nanopore sequencing.</title>
        <authorList>
            <person name="Kwong W.K."/>
            <person name="Acheampong S."/>
            <person name="Polat M.F."/>
        </authorList>
    </citation>
    <scope>NUCLEOTIDE SEQUENCE [LARGE SCALE GENOMIC DNA]</scope>
    <source>
        <strain evidence="3">wkB9</strain>
    </source>
</reference>
<dbReference type="RefSeq" id="WP_025331435.1">
    <property type="nucleotide sequence ID" value="NZ_CP132375.1"/>
</dbReference>
<sequence>MDSQSEQILKYLQAGNALTPLEALRKFNCLRLGARIYDLRQKGYVINSLIIKDDISGKRYARYSLVSLN</sequence>
<dbReference type="GeneID" id="32536298"/>
<evidence type="ECO:0000313" key="3">
    <source>
        <dbReference type="Proteomes" id="UP001229773"/>
    </source>
</evidence>
<proteinExistence type="predicted"/>